<proteinExistence type="predicted"/>
<dbReference type="EMBL" id="JBHUCM010000078">
    <property type="protein sequence ID" value="MFD1547550.1"/>
    <property type="molecule type" value="Genomic_DNA"/>
</dbReference>
<accession>A0ABW4GXG9</accession>
<organism evidence="1 2">
    <name type="scientific">Nonomuraea guangzhouensis</name>
    <dbReference type="NCBI Taxonomy" id="1291555"/>
    <lineage>
        <taxon>Bacteria</taxon>
        <taxon>Bacillati</taxon>
        <taxon>Actinomycetota</taxon>
        <taxon>Actinomycetes</taxon>
        <taxon>Streptosporangiales</taxon>
        <taxon>Streptosporangiaceae</taxon>
        <taxon>Nonomuraea</taxon>
    </lineage>
</organism>
<keyword evidence="2" id="KW-1185">Reference proteome</keyword>
<protein>
    <recommendedName>
        <fullName evidence="3">Albusnodin family lasso peptide</fullName>
    </recommendedName>
</protein>
<name>A0ABW4GXG9_9ACTN</name>
<gene>
    <name evidence="1" type="ORF">ACFSJ0_61710</name>
</gene>
<evidence type="ECO:0000313" key="1">
    <source>
        <dbReference type="EMBL" id="MFD1547550.1"/>
    </source>
</evidence>
<dbReference type="Proteomes" id="UP001597097">
    <property type="component" value="Unassembled WGS sequence"/>
</dbReference>
<sequence length="52" mass="5779">MAAVKPEMLIDDEFTELDQLEVIESSELKLSGSYHSYTYKAAEDTGDLPARA</sequence>
<evidence type="ECO:0000313" key="2">
    <source>
        <dbReference type="Proteomes" id="UP001597097"/>
    </source>
</evidence>
<comment type="caution">
    <text evidence="1">The sequence shown here is derived from an EMBL/GenBank/DDBJ whole genome shotgun (WGS) entry which is preliminary data.</text>
</comment>
<dbReference type="RefSeq" id="WP_214635454.1">
    <property type="nucleotide sequence ID" value="NZ_JAHKRM010000034.1"/>
</dbReference>
<reference evidence="2" key="1">
    <citation type="journal article" date="2019" name="Int. J. Syst. Evol. Microbiol.">
        <title>The Global Catalogue of Microorganisms (GCM) 10K type strain sequencing project: providing services to taxonomists for standard genome sequencing and annotation.</title>
        <authorList>
            <consortium name="The Broad Institute Genomics Platform"/>
            <consortium name="The Broad Institute Genome Sequencing Center for Infectious Disease"/>
            <person name="Wu L."/>
            <person name="Ma J."/>
        </authorList>
    </citation>
    <scope>NUCLEOTIDE SEQUENCE [LARGE SCALE GENOMIC DNA]</scope>
    <source>
        <strain evidence="2">CGMCC 1.15399</strain>
    </source>
</reference>
<evidence type="ECO:0008006" key="3">
    <source>
        <dbReference type="Google" id="ProtNLM"/>
    </source>
</evidence>